<gene>
    <name evidence="3" type="ORF">HORIV_23820</name>
</gene>
<name>A0ABN5WSS2_9GAMM</name>
<reference evidence="4" key="1">
    <citation type="journal article" date="2019" name="Microbiol. Resour. Announc.">
        <title>Complete Genome Sequence of Halomonas olivaria, a Moderately Halophilic Bacterium Isolated from Olive Processing Effluents, Obtained by Nanopore Sequencing.</title>
        <authorList>
            <person name="Nagata S."/>
            <person name="Ii K.M."/>
            <person name="Tsukimi T."/>
            <person name="Miura M.C."/>
            <person name="Galipon J."/>
            <person name="Arakawa K."/>
        </authorList>
    </citation>
    <scope>NUCLEOTIDE SEQUENCE [LARGE SCALE GENOMIC DNA]</scope>
    <source>
        <strain evidence="4">TYRC17</strain>
    </source>
</reference>
<dbReference type="EMBL" id="AP019416">
    <property type="protein sequence ID" value="BBI49961.1"/>
    <property type="molecule type" value="Genomic_DNA"/>
</dbReference>
<dbReference type="SUPFAM" id="SSF50129">
    <property type="entry name" value="GroES-like"/>
    <property type="match status" value="1"/>
</dbReference>
<keyword evidence="4" id="KW-1185">Reference proteome</keyword>
<dbReference type="PANTHER" id="PTHR43401:SF2">
    <property type="entry name" value="L-THREONINE 3-DEHYDROGENASE"/>
    <property type="match status" value="1"/>
</dbReference>
<accession>A0ABN5WSS2</accession>
<feature type="domain" description="Alcohol dehydrogenase-like N-terminal" evidence="2">
    <location>
        <begin position="24"/>
        <end position="71"/>
    </location>
</feature>
<sequence length="107" mass="11226">MKAFQVKAPHDYQVAEVEAPEVASGEVLVRVAFAGICGSDMHIIHGDNAFVRFPRITGHEFAGVVEAIGEGWLTSLLGIAYVLTRSSVAAPATHAALGAPTSAVRLK</sequence>
<proteinExistence type="predicted"/>
<dbReference type="Gene3D" id="3.90.180.10">
    <property type="entry name" value="Medium-chain alcohol dehydrogenases, catalytic domain"/>
    <property type="match status" value="1"/>
</dbReference>
<evidence type="ECO:0000313" key="4">
    <source>
        <dbReference type="Proteomes" id="UP000289555"/>
    </source>
</evidence>
<dbReference type="InterPro" id="IPR011032">
    <property type="entry name" value="GroES-like_sf"/>
</dbReference>
<dbReference type="Pfam" id="PF08240">
    <property type="entry name" value="ADH_N"/>
    <property type="match status" value="1"/>
</dbReference>
<evidence type="ECO:0000313" key="3">
    <source>
        <dbReference type="EMBL" id="BBI49961.1"/>
    </source>
</evidence>
<protein>
    <recommendedName>
        <fullName evidence="2">Alcohol dehydrogenase-like N-terminal domain-containing protein</fullName>
    </recommendedName>
</protein>
<keyword evidence="1" id="KW-0560">Oxidoreductase</keyword>
<evidence type="ECO:0000259" key="2">
    <source>
        <dbReference type="Pfam" id="PF08240"/>
    </source>
</evidence>
<dbReference type="InterPro" id="IPR050129">
    <property type="entry name" value="Zn_alcohol_dh"/>
</dbReference>
<dbReference type="Proteomes" id="UP000289555">
    <property type="component" value="Chromosome"/>
</dbReference>
<dbReference type="PANTHER" id="PTHR43401">
    <property type="entry name" value="L-THREONINE 3-DEHYDROGENASE"/>
    <property type="match status" value="1"/>
</dbReference>
<evidence type="ECO:0000256" key="1">
    <source>
        <dbReference type="ARBA" id="ARBA00023002"/>
    </source>
</evidence>
<dbReference type="InterPro" id="IPR013154">
    <property type="entry name" value="ADH-like_N"/>
</dbReference>
<organism evidence="3 4">
    <name type="scientific">Vreelandella olivaria</name>
    <dbReference type="NCBI Taxonomy" id="390919"/>
    <lineage>
        <taxon>Bacteria</taxon>
        <taxon>Pseudomonadati</taxon>
        <taxon>Pseudomonadota</taxon>
        <taxon>Gammaproteobacteria</taxon>
        <taxon>Oceanospirillales</taxon>
        <taxon>Halomonadaceae</taxon>
        <taxon>Vreelandella</taxon>
    </lineage>
</organism>